<keyword evidence="3" id="KW-0813">Transport</keyword>
<comment type="similarity">
    <text evidence="2">Belongs to the major facilitator superfamily. Sugar transporter (TC 2.A.1.1) family.</text>
</comment>
<feature type="transmembrane region" description="Helical" evidence="8">
    <location>
        <begin position="356"/>
        <end position="375"/>
    </location>
</feature>
<evidence type="ECO:0000256" key="7">
    <source>
        <dbReference type="SAM" id="MobiDB-lite"/>
    </source>
</evidence>
<name>A0A9P5PMI2_9AGAR</name>
<dbReference type="InterPro" id="IPR005828">
    <property type="entry name" value="MFS_sugar_transport-like"/>
</dbReference>
<evidence type="ECO:0000256" key="1">
    <source>
        <dbReference type="ARBA" id="ARBA00004141"/>
    </source>
</evidence>
<evidence type="ECO:0000259" key="9">
    <source>
        <dbReference type="PROSITE" id="PS50850"/>
    </source>
</evidence>
<sequence>MEPSESTRPQPPAWTVVDFIHRGYWWRNRGILLLNICLILPLLTSAANGLDSSLVNALQILDAWQNFYGWPTGKILGLVNCAQNIGVIAGLPITPFASDNLGRRLTLIIGSGIMLGGVALQFLATSVGVFIAARIIIGFGLSFCLNAAPLLLIELCYPTQRGKITSLYNSTWYLGSIIAAWICFGTYFDQAHESTATWRIPTLAQAVAPLLQVCLVWFIPESPRYLVSKGYEGRAARVLRKYHANGSIENDPLVNFELAQIKHAIRTELDISKSTSFLSLFATPGNRKRMKIIIGIAVFSQWSGNGLVSYYINLVLNGVGITSTKSKAAINGGLQIFNLFVSISSSMLVDRVGRRPLFILSNSGMLIAFGLWTISEALFNTLHKTAAAQATIPLMFIYFLFYDIAYTPMLVTYTLEILPYNIRAKGFANFTVYLTLIFNQFANPVAIEALGWRYYLVYCGFLIVELVFVVSCIVETKGRTLEETAVLFDGEAVQNDLAATGGEAATVNMTGRGNLMTERSIQVMVAQEVHTSISTSHHSSNSSMSSVADAGKLEK</sequence>
<feature type="region of interest" description="Disordered" evidence="7">
    <location>
        <begin position="533"/>
        <end position="555"/>
    </location>
</feature>
<evidence type="ECO:0000313" key="10">
    <source>
        <dbReference type="EMBL" id="KAF9066623.1"/>
    </source>
</evidence>
<dbReference type="EMBL" id="JADNRY010000084">
    <property type="protein sequence ID" value="KAF9066623.1"/>
    <property type="molecule type" value="Genomic_DNA"/>
</dbReference>
<evidence type="ECO:0000256" key="4">
    <source>
        <dbReference type="ARBA" id="ARBA00022692"/>
    </source>
</evidence>
<keyword evidence="11" id="KW-1185">Reference proteome</keyword>
<dbReference type="InterPro" id="IPR020846">
    <property type="entry name" value="MFS_dom"/>
</dbReference>
<evidence type="ECO:0000256" key="5">
    <source>
        <dbReference type="ARBA" id="ARBA00022989"/>
    </source>
</evidence>
<feature type="transmembrane region" description="Helical" evidence="8">
    <location>
        <begin position="167"/>
        <end position="188"/>
    </location>
</feature>
<feature type="transmembrane region" description="Helical" evidence="8">
    <location>
        <begin position="395"/>
        <end position="415"/>
    </location>
</feature>
<feature type="transmembrane region" description="Helical" evidence="8">
    <location>
        <begin position="292"/>
        <end position="312"/>
    </location>
</feature>
<reference evidence="10" key="1">
    <citation type="submission" date="2020-11" db="EMBL/GenBank/DDBJ databases">
        <authorList>
            <consortium name="DOE Joint Genome Institute"/>
            <person name="Ahrendt S."/>
            <person name="Riley R."/>
            <person name="Andreopoulos W."/>
            <person name="Labutti K."/>
            <person name="Pangilinan J."/>
            <person name="Ruiz-Duenas F.J."/>
            <person name="Barrasa J.M."/>
            <person name="Sanchez-Garcia M."/>
            <person name="Camarero S."/>
            <person name="Miyauchi S."/>
            <person name="Serrano A."/>
            <person name="Linde D."/>
            <person name="Babiker R."/>
            <person name="Drula E."/>
            <person name="Ayuso-Fernandez I."/>
            <person name="Pacheco R."/>
            <person name="Padilla G."/>
            <person name="Ferreira P."/>
            <person name="Barriuso J."/>
            <person name="Kellner H."/>
            <person name="Castanera R."/>
            <person name="Alfaro M."/>
            <person name="Ramirez L."/>
            <person name="Pisabarro A.G."/>
            <person name="Kuo A."/>
            <person name="Tritt A."/>
            <person name="Lipzen A."/>
            <person name="He G."/>
            <person name="Yan M."/>
            <person name="Ng V."/>
            <person name="Cullen D."/>
            <person name="Martin F."/>
            <person name="Rosso M.-N."/>
            <person name="Henrissat B."/>
            <person name="Hibbett D."/>
            <person name="Martinez A.T."/>
            <person name="Grigoriev I.V."/>
        </authorList>
    </citation>
    <scope>NUCLEOTIDE SEQUENCE</scope>
    <source>
        <strain evidence="10">AH 40177</strain>
    </source>
</reference>
<feature type="transmembrane region" description="Helical" evidence="8">
    <location>
        <begin position="70"/>
        <end position="93"/>
    </location>
</feature>
<dbReference type="Pfam" id="PF00083">
    <property type="entry name" value="Sugar_tr"/>
    <property type="match status" value="1"/>
</dbReference>
<dbReference type="SUPFAM" id="SSF103473">
    <property type="entry name" value="MFS general substrate transporter"/>
    <property type="match status" value="1"/>
</dbReference>
<dbReference type="InterPro" id="IPR005829">
    <property type="entry name" value="Sugar_transporter_CS"/>
</dbReference>
<evidence type="ECO:0000256" key="3">
    <source>
        <dbReference type="ARBA" id="ARBA00022448"/>
    </source>
</evidence>
<accession>A0A9P5PMI2</accession>
<keyword evidence="6 8" id="KW-0472">Membrane</keyword>
<evidence type="ECO:0000256" key="8">
    <source>
        <dbReference type="SAM" id="Phobius"/>
    </source>
</evidence>
<feature type="transmembrane region" description="Helical" evidence="8">
    <location>
        <begin position="427"/>
        <end position="446"/>
    </location>
</feature>
<gene>
    <name evidence="10" type="ORF">BDP27DRAFT_1227190</name>
</gene>
<dbReference type="Gene3D" id="1.20.1250.20">
    <property type="entry name" value="MFS general substrate transporter like domains"/>
    <property type="match status" value="1"/>
</dbReference>
<dbReference type="OrthoDB" id="6133115at2759"/>
<feature type="transmembrane region" description="Helical" evidence="8">
    <location>
        <begin position="31"/>
        <end position="50"/>
    </location>
</feature>
<dbReference type="InterPro" id="IPR050360">
    <property type="entry name" value="MFS_Sugar_Transporters"/>
</dbReference>
<dbReference type="PANTHER" id="PTHR48022:SF64">
    <property type="entry name" value="MAJOR FACILITATOR SUPERFAMILY (MFS) PROFILE DOMAIN-CONTAINING PROTEIN"/>
    <property type="match status" value="1"/>
</dbReference>
<comment type="subcellular location">
    <subcellularLocation>
        <location evidence="1">Membrane</location>
        <topology evidence="1">Multi-pass membrane protein</topology>
    </subcellularLocation>
</comment>
<dbReference type="PANTHER" id="PTHR48022">
    <property type="entry name" value="PLASTIDIC GLUCOSE TRANSPORTER 4"/>
    <property type="match status" value="1"/>
</dbReference>
<keyword evidence="5 8" id="KW-1133">Transmembrane helix</keyword>
<protein>
    <submittedName>
        <fullName evidence="10">General substrate transporter</fullName>
    </submittedName>
</protein>
<comment type="caution">
    <text evidence="10">The sequence shown here is derived from an EMBL/GenBank/DDBJ whole genome shotgun (WGS) entry which is preliminary data.</text>
</comment>
<dbReference type="FunFam" id="1.20.1250.20:FF:000134">
    <property type="entry name" value="MFS sugar transporter protein"/>
    <property type="match status" value="1"/>
</dbReference>
<dbReference type="GO" id="GO:0005351">
    <property type="term" value="F:carbohydrate:proton symporter activity"/>
    <property type="evidence" value="ECO:0007669"/>
    <property type="project" value="TreeGrafter"/>
</dbReference>
<dbReference type="PROSITE" id="PS50850">
    <property type="entry name" value="MFS"/>
    <property type="match status" value="1"/>
</dbReference>
<proteinExistence type="inferred from homology"/>
<feature type="compositionally biased region" description="Low complexity" evidence="7">
    <location>
        <begin position="533"/>
        <end position="546"/>
    </location>
</feature>
<dbReference type="PROSITE" id="PS00216">
    <property type="entry name" value="SUGAR_TRANSPORT_1"/>
    <property type="match status" value="1"/>
</dbReference>
<evidence type="ECO:0000256" key="6">
    <source>
        <dbReference type="ARBA" id="ARBA00023136"/>
    </source>
</evidence>
<evidence type="ECO:0000256" key="2">
    <source>
        <dbReference type="ARBA" id="ARBA00010992"/>
    </source>
</evidence>
<feature type="domain" description="Major facilitator superfamily (MFS) profile" evidence="9">
    <location>
        <begin position="37"/>
        <end position="477"/>
    </location>
</feature>
<dbReference type="InterPro" id="IPR036259">
    <property type="entry name" value="MFS_trans_sf"/>
</dbReference>
<feature type="transmembrane region" description="Helical" evidence="8">
    <location>
        <begin position="105"/>
        <end position="124"/>
    </location>
</feature>
<dbReference type="GO" id="GO:0016020">
    <property type="term" value="C:membrane"/>
    <property type="evidence" value="ECO:0007669"/>
    <property type="project" value="UniProtKB-SubCell"/>
</dbReference>
<keyword evidence="4 8" id="KW-0812">Transmembrane</keyword>
<organism evidence="10 11">
    <name type="scientific">Rhodocollybia butyracea</name>
    <dbReference type="NCBI Taxonomy" id="206335"/>
    <lineage>
        <taxon>Eukaryota</taxon>
        <taxon>Fungi</taxon>
        <taxon>Dikarya</taxon>
        <taxon>Basidiomycota</taxon>
        <taxon>Agaricomycotina</taxon>
        <taxon>Agaricomycetes</taxon>
        <taxon>Agaricomycetidae</taxon>
        <taxon>Agaricales</taxon>
        <taxon>Marasmiineae</taxon>
        <taxon>Omphalotaceae</taxon>
        <taxon>Rhodocollybia</taxon>
    </lineage>
</organism>
<dbReference type="Proteomes" id="UP000772434">
    <property type="component" value="Unassembled WGS sequence"/>
</dbReference>
<dbReference type="AlphaFoldDB" id="A0A9P5PMI2"/>
<evidence type="ECO:0000313" key="11">
    <source>
        <dbReference type="Proteomes" id="UP000772434"/>
    </source>
</evidence>
<feature type="transmembrane region" description="Helical" evidence="8">
    <location>
        <begin position="452"/>
        <end position="474"/>
    </location>
</feature>
<feature type="transmembrane region" description="Helical" evidence="8">
    <location>
        <begin position="200"/>
        <end position="219"/>
    </location>
</feature>
<feature type="transmembrane region" description="Helical" evidence="8">
    <location>
        <begin position="130"/>
        <end position="155"/>
    </location>
</feature>
<feature type="transmembrane region" description="Helical" evidence="8">
    <location>
        <begin position="332"/>
        <end position="349"/>
    </location>
</feature>